<dbReference type="GO" id="GO:0004674">
    <property type="term" value="F:protein serine/threonine kinase activity"/>
    <property type="evidence" value="ECO:0007669"/>
    <property type="project" value="UniProtKB-EC"/>
</dbReference>
<protein>
    <recommendedName>
        <fullName evidence="1">non-specific serine/threonine protein kinase</fullName>
        <ecNumber evidence="1">2.7.11.1</ecNumber>
    </recommendedName>
</protein>
<reference evidence="8" key="1">
    <citation type="submission" date="2017-09" db="EMBL/GenBank/DDBJ databases">
        <title>Depth-based differentiation of microbial function through sediment-hosted aquifers and enrichment of novel symbionts in the deep terrestrial subsurface.</title>
        <authorList>
            <person name="Probst A.J."/>
            <person name="Ladd B."/>
            <person name="Jarett J.K."/>
            <person name="Geller-Mcgrath D.E."/>
            <person name="Sieber C.M.K."/>
            <person name="Emerson J.B."/>
            <person name="Anantharaman K."/>
            <person name="Thomas B.C."/>
            <person name="Malmstrom R."/>
            <person name="Stieglmeier M."/>
            <person name="Klingl A."/>
            <person name="Woyke T."/>
            <person name="Ryan C.M."/>
            <person name="Banfield J.F."/>
        </authorList>
    </citation>
    <scope>NUCLEOTIDE SEQUENCE [LARGE SCALE GENOMIC DNA]</scope>
</reference>
<keyword evidence="2" id="KW-0808">Transferase</keyword>
<keyword evidence="4" id="KW-0418">Kinase</keyword>
<name>A0A2H0V4S2_9BACT</name>
<dbReference type="InterPro" id="IPR011009">
    <property type="entry name" value="Kinase-like_dom_sf"/>
</dbReference>
<proteinExistence type="predicted"/>
<dbReference type="EC" id="2.7.11.1" evidence="1"/>
<feature type="domain" description="Protein kinase" evidence="6">
    <location>
        <begin position="6"/>
        <end position="270"/>
    </location>
</feature>
<evidence type="ECO:0000256" key="5">
    <source>
        <dbReference type="ARBA" id="ARBA00022840"/>
    </source>
</evidence>
<dbReference type="EMBL" id="PFAP01000020">
    <property type="protein sequence ID" value="PIR94083.1"/>
    <property type="molecule type" value="Genomic_DNA"/>
</dbReference>
<organism evidence="7 8">
    <name type="scientific">Candidatus Falkowbacteria bacterium CG10_big_fil_rev_8_21_14_0_10_39_11</name>
    <dbReference type="NCBI Taxonomy" id="1974565"/>
    <lineage>
        <taxon>Bacteria</taxon>
        <taxon>Candidatus Falkowiibacteriota</taxon>
    </lineage>
</organism>
<dbReference type="PROSITE" id="PS00108">
    <property type="entry name" value="PROTEIN_KINASE_ST"/>
    <property type="match status" value="1"/>
</dbReference>
<evidence type="ECO:0000256" key="4">
    <source>
        <dbReference type="ARBA" id="ARBA00022777"/>
    </source>
</evidence>
<evidence type="ECO:0000256" key="1">
    <source>
        <dbReference type="ARBA" id="ARBA00012513"/>
    </source>
</evidence>
<evidence type="ECO:0000259" key="6">
    <source>
        <dbReference type="PROSITE" id="PS50011"/>
    </source>
</evidence>
<dbReference type="GO" id="GO:0005524">
    <property type="term" value="F:ATP binding"/>
    <property type="evidence" value="ECO:0007669"/>
    <property type="project" value="UniProtKB-KW"/>
</dbReference>
<keyword evidence="5" id="KW-0067">ATP-binding</keyword>
<evidence type="ECO:0000313" key="8">
    <source>
        <dbReference type="Proteomes" id="UP000229901"/>
    </source>
</evidence>
<sequence>MKIGHFKRVKKIGQGAFGETFIFEHEILGVKACVKRELRQEEPYMTLFREEAAIIAKLRHPSLPSFMDYKEYPKPIGQLLFLSYIEGEALDKTIEMKMNDDGEITIGKPIDDEHICWIIDRLLGAVSYLHGKWNIVHCDIKPANIILDVPDHNATLVDLGMAALKPQEFSQAKGGTRGFLPPEFAAGLPPIPASDIYSIGKIACCLAGGDVLKGEFPADMEEKLKEFFSPWLRYDPTKRPQNADELRYELAVLRKNIWKRSTCREQFKFR</sequence>
<dbReference type="AlphaFoldDB" id="A0A2H0V4S2"/>
<dbReference type="SUPFAM" id="SSF56112">
    <property type="entry name" value="Protein kinase-like (PK-like)"/>
    <property type="match status" value="1"/>
</dbReference>
<evidence type="ECO:0000256" key="3">
    <source>
        <dbReference type="ARBA" id="ARBA00022741"/>
    </source>
</evidence>
<dbReference type="InterPro" id="IPR008271">
    <property type="entry name" value="Ser/Thr_kinase_AS"/>
</dbReference>
<comment type="caution">
    <text evidence="7">The sequence shown here is derived from an EMBL/GenBank/DDBJ whole genome shotgun (WGS) entry which is preliminary data.</text>
</comment>
<accession>A0A2H0V4S2</accession>
<dbReference type="InterPro" id="IPR050660">
    <property type="entry name" value="NEK_Ser/Thr_kinase"/>
</dbReference>
<dbReference type="Pfam" id="PF00069">
    <property type="entry name" value="Pkinase"/>
    <property type="match status" value="1"/>
</dbReference>
<dbReference type="PANTHER" id="PTHR43671:SF13">
    <property type="entry name" value="SERINE_THREONINE-PROTEIN KINASE NEK2"/>
    <property type="match status" value="1"/>
</dbReference>
<dbReference type="PROSITE" id="PS50011">
    <property type="entry name" value="PROTEIN_KINASE_DOM"/>
    <property type="match status" value="1"/>
</dbReference>
<evidence type="ECO:0000256" key="2">
    <source>
        <dbReference type="ARBA" id="ARBA00022679"/>
    </source>
</evidence>
<keyword evidence="3" id="KW-0547">Nucleotide-binding</keyword>
<dbReference type="Proteomes" id="UP000229901">
    <property type="component" value="Unassembled WGS sequence"/>
</dbReference>
<dbReference type="PANTHER" id="PTHR43671">
    <property type="entry name" value="SERINE/THREONINE-PROTEIN KINASE NEK"/>
    <property type="match status" value="1"/>
</dbReference>
<dbReference type="InterPro" id="IPR000719">
    <property type="entry name" value="Prot_kinase_dom"/>
</dbReference>
<gene>
    <name evidence="7" type="ORF">COT97_03285</name>
</gene>
<dbReference type="Gene3D" id="1.10.510.10">
    <property type="entry name" value="Transferase(Phosphotransferase) domain 1"/>
    <property type="match status" value="1"/>
</dbReference>
<dbReference type="SMART" id="SM00220">
    <property type="entry name" value="S_TKc"/>
    <property type="match status" value="1"/>
</dbReference>
<evidence type="ECO:0000313" key="7">
    <source>
        <dbReference type="EMBL" id="PIR94083.1"/>
    </source>
</evidence>